<dbReference type="Gene3D" id="3.40.50.10300">
    <property type="entry name" value="CoaB-like"/>
    <property type="match status" value="1"/>
</dbReference>
<dbReference type="InterPro" id="IPR035929">
    <property type="entry name" value="CoaB-like_sf"/>
</dbReference>
<evidence type="ECO:0000259" key="3">
    <source>
        <dbReference type="Pfam" id="PF04127"/>
    </source>
</evidence>
<comment type="caution">
    <text evidence="4">The sequence shown here is derived from an EMBL/GenBank/DDBJ whole genome shotgun (WGS) entry which is preliminary data.</text>
</comment>
<dbReference type="PANTHER" id="PTHR12290">
    <property type="entry name" value="CORNICHON-RELATED"/>
    <property type="match status" value="1"/>
</dbReference>
<protein>
    <recommendedName>
        <fullName evidence="3">DNA/pantothenate metabolism flavoprotein C-terminal domain-containing protein</fullName>
    </recommendedName>
</protein>
<accession>A0A9P1E1H2</accession>
<evidence type="ECO:0000256" key="2">
    <source>
        <dbReference type="SAM" id="SignalP"/>
    </source>
</evidence>
<dbReference type="OrthoDB" id="429961at2759"/>
<evidence type="ECO:0000256" key="1">
    <source>
        <dbReference type="ARBA" id="ARBA00005703"/>
    </source>
</evidence>
<comment type="similarity">
    <text evidence="1">Belongs to the PPC synthetase family.</text>
</comment>
<dbReference type="EMBL" id="CAMAPE010000008">
    <property type="protein sequence ID" value="CAH9073217.1"/>
    <property type="molecule type" value="Genomic_DNA"/>
</dbReference>
<reference evidence="4" key="1">
    <citation type="submission" date="2022-07" db="EMBL/GenBank/DDBJ databases">
        <authorList>
            <person name="Macas J."/>
            <person name="Novak P."/>
            <person name="Neumann P."/>
        </authorList>
    </citation>
    <scope>NUCLEOTIDE SEQUENCE</scope>
</reference>
<keyword evidence="2" id="KW-0732">Signal</keyword>
<dbReference type="Proteomes" id="UP001152484">
    <property type="component" value="Unassembled WGS sequence"/>
</dbReference>
<name>A0A9P1E1H2_CUSEU</name>
<sequence length="150" mass="16932">MMQLIAVLLRCVGPNAMLYLAAAVSDFYVPWESLRDHKIQSGAGPLDMQLAQVPKMLSLLRSEWAPLAFCISFKLETDKDILLEKAELALKKYGMHMVVANELLTRKEEVIVVAPNEQITVTRDKLQAGADVEKPLIKLIVDRHSEYLNR</sequence>
<feature type="chain" id="PRO_5040353572" description="DNA/pantothenate metabolism flavoprotein C-terminal domain-containing protein" evidence="2">
    <location>
        <begin position="24"/>
        <end position="150"/>
    </location>
</feature>
<organism evidence="4 5">
    <name type="scientific">Cuscuta europaea</name>
    <name type="common">European dodder</name>
    <dbReference type="NCBI Taxonomy" id="41803"/>
    <lineage>
        <taxon>Eukaryota</taxon>
        <taxon>Viridiplantae</taxon>
        <taxon>Streptophyta</taxon>
        <taxon>Embryophyta</taxon>
        <taxon>Tracheophyta</taxon>
        <taxon>Spermatophyta</taxon>
        <taxon>Magnoliopsida</taxon>
        <taxon>eudicotyledons</taxon>
        <taxon>Gunneridae</taxon>
        <taxon>Pentapetalae</taxon>
        <taxon>asterids</taxon>
        <taxon>lamiids</taxon>
        <taxon>Solanales</taxon>
        <taxon>Convolvulaceae</taxon>
        <taxon>Cuscuteae</taxon>
        <taxon>Cuscuta</taxon>
        <taxon>Cuscuta subgen. Cuscuta</taxon>
    </lineage>
</organism>
<dbReference type="GO" id="GO:0015937">
    <property type="term" value="P:coenzyme A biosynthetic process"/>
    <property type="evidence" value="ECO:0007669"/>
    <property type="project" value="UniProtKB-ARBA"/>
</dbReference>
<evidence type="ECO:0000313" key="5">
    <source>
        <dbReference type="Proteomes" id="UP001152484"/>
    </source>
</evidence>
<dbReference type="Pfam" id="PF04127">
    <property type="entry name" value="DFP"/>
    <property type="match status" value="1"/>
</dbReference>
<gene>
    <name evidence="4" type="ORF">CEURO_LOCUS4705</name>
</gene>
<evidence type="ECO:0000313" key="4">
    <source>
        <dbReference type="EMBL" id="CAH9073217.1"/>
    </source>
</evidence>
<dbReference type="SUPFAM" id="SSF102645">
    <property type="entry name" value="CoaB-like"/>
    <property type="match status" value="1"/>
</dbReference>
<dbReference type="AlphaFoldDB" id="A0A9P1E1H2"/>
<feature type="signal peptide" evidence="2">
    <location>
        <begin position="1"/>
        <end position="23"/>
    </location>
</feature>
<dbReference type="InterPro" id="IPR007085">
    <property type="entry name" value="DNA/pantothenate-metab_flavo_C"/>
</dbReference>
<dbReference type="GO" id="GO:0003824">
    <property type="term" value="F:catalytic activity"/>
    <property type="evidence" value="ECO:0007669"/>
    <property type="project" value="UniProtKB-ARBA"/>
</dbReference>
<keyword evidence="5" id="KW-1185">Reference proteome</keyword>
<feature type="domain" description="DNA/pantothenate metabolism flavoprotein C-terminal" evidence="3">
    <location>
        <begin position="15"/>
        <end position="125"/>
    </location>
</feature>
<proteinExistence type="inferred from homology"/>